<evidence type="ECO:0000256" key="4">
    <source>
        <dbReference type="ARBA" id="ARBA00022989"/>
    </source>
</evidence>
<dbReference type="GO" id="GO:0016020">
    <property type="term" value="C:membrane"/>
    <property type="evidence" value="ECO:0007669"/>
    <property type="project" value="UniProtKB-SubCell"/>
</dbReference>
<evidence type="ECO:0000256" key="6">
    <source>
        <dbReference type="SAM" id="Phobius"/>
    </source>
</evidence>
<keyword evidence="4 6" id="KW-1133">Transmembrane helix</keyword>
<feature type="transmembrane region" description="Helical" evidence="6">
    <location>
        <begin position="313"/>
        <end position="344"/>
    </location>
</feature>
<evidence type="ECO:0000256" key="2">
    <source>
        <dbReference type="ARBA" id="ARBA00009773"/>
    </source>
</evidence>
<name>A0A1L3SN06_9HYPH</name>
<feature type="transmembrane region" description="Helical" evidence="6">
    <location>
        <begin position="45"/>
        <end position="65"/>
    </location>
</feature>
<dbReference type="InterPro" id="IPR002549">
    <property type="entry name" value="AI-2E-like"/>
</dbReference>
<proteinExistence type="inferred from homology"/>
<evidence type="ECO:0000313" key="8">
    <source>
        <dbReference type="Proteomes" id="UP000182840"/>
    </source>
</evidence>
<comment type="similarity">
    <text evidence="2">Belongs to the autoinducer-2 exporter (AI-2E) (TC 2.A.86) family.</text>
</comment>
<keyword evidence="8" id="KW-1185">Reference proteome</keyword>
<feature type="transmembrane region" description="Helical" evidence="6">
    <location>
        <begin position="218"/>
        <end position="241"/>
    </location>
</feature>
<keyword evidence="3 6" id="KW-0812">Transmembrane</keyword>
<dbReference type="OrthoDB" id="9799225at2"/>
<dbReference type="PANTHER" id="PTHR21716">
    <property type="entry name" value="TRANSMEMBRANE PROTEIN"/>
    <property type="match status" value="1"/>
</dbReference>
<evidence type="ECO:0000256" key="5">
    <source>
        <dbReference type="ARBA" id="ARBA00023136"/>
    </source>
</evidence>
<keyword evidence="5 6" id="KW-0472">Membrane</keyword>
<dbReference type="STRING" id="1670800.BSQ44_04825"/>
<accession>A0A1L3SN06</accession>
<feature type="transmembrane region" description="Helical" evidence="6">
    <location>
        <begin position="247"/>
        <end position="277"/>
    </location>
</feature>
<comment type="subcellular location">
    <subcellularLocation>
        <location evidence="1">Membrane</location>
        <topology evidence="1">Multi-pass membrane protein</topology>
    </subcellularLocation>
</comment>
<feature type="transmembrane region" description="Helical" evidence="6">
    <location>
        <begin position="21"/>
        <end position="39"/>
    </location>
</feature>
<protein>
    <submittedName>
        <fullName evidence="7">AI-2E family transporter</fullName>
    </submittedName>
</protein>
<feature type="transmembrane region" description="Helical" evidence="6">
    <location>
        <begin position="163"/>
        <end position="188"/>
    </location>
</feature>
<dbReference type="Pfam" id="PF01594">
    <property type="entry name" value="AI-2E_transport"/>
    <property type="match status" value="1"/>
</dbReference>
<evidence type="ECO:0000256" key="3">
    <source>
        <dbReference type="ARBA" id="ARBA00022692"/>
    </source>
</evidence>
<feature type="transmembrane region" description="Helical" evidence="6">
    <location>
        <begin position="289"/>
        <end position="307"/>
    </location>
</feature>
<dbReference type="PANTHER" id="PTHR21716:SF16">
    <property type="entry name" value="BLL1467 PROTEIN"/>
    <property type="match status" value="1"/>
</dbReference>
<dbReference type="EMBL" id="CP018171">
    <property type="protein sequence ID" value="APH70783.1"/>
    <property type="molecule type" value="Genomic_DNA"/>
</dbReference>
<dbReference type="GO" id="GO:0055085">
    <property type="term" value="P:transmembrane transport"/>
    <property type="evidence" value="ECO:0007669"/>
    <property type="project" value="TreeGrafter"/>
</dbReference>
<sequence length="370" mass="40409">MAEVEKKEEEVAAIEMSMRRRTFRVLLGIFLILFVYALYFAKDFFLPVVLAFMLALTLSPIVRVLSWRGVPAPLSATLLVLVSFTGLSIMGFLLSGPVLDLVNDAPKIGRELRERVSEIRGPLTRFVEASEEIENVTESGNEPDVQKVVIAQPGIVSRAAGNLLSFGTTVAVTLVLSLFLLASGSLFYEKMVQSFDLMSDKKRALRVVYDVEREISRYLLTVALINSGLGVAVGLCCWAVGLPTPFVWGVAAALLNFLPYVGSLIGIVLVGIISVVTFDTLATAMVAPLLYFACTAIEGQFVTPLVVGRRLEINAVAIFIAIAFWSWLWGFAGALLAVPILVIVKVFCDNFEVMRSFGNFLGAQHTNDTE</sequence>
<evidence type="ECO:0000313" key="7">
    <source>
        <dbReference type="EMBL" id="APH70783.1"/>
    </source>
</evidence>
<reference evidence="8" key="1">
    <citation type="submission" date="2016-11" db="EMBL/GenBank/DDBJ databases">
        <title>Mesorhizobium oceanicum sp. nov., isolated from deep seawater in South China Sea.</title>
        <authorList>
            <person name="Fu G.-Y."/>
        </authorList>
    </citation>
    <scope>NUCLEOTIDE SEQUENCE [LARGE SCALE GENOMIC DNA]</scope>
    <source>
        <strain evidence="8">B7</strain>
    </source>
</reference>
<evidence type="ECO:0000256" key="1">
    <source>
        <dbReference type="ARBA" id="ARBA00004141"/>
    </source>
</evidence>
<dbReference type="KEGG" id="meso:BSQ44_04825"/>
<dbReference type="RefSeq" id="WP_072602192.1">
    <property type="nucleotide sequence ID" value="NZ_CP018171.1"/>
</dbReference>
<feature type="transmembrane region" description="Helical" evidence="6">
    <location>
        <begin position="72"/>
        <end position="94"/>
    </location>
</feature>
<gene>
    <name evidence="7" type="ORF">BSQ44_04825</name>
</gene>
<dbReference type="Proteomes" id="UP000182840">
    <property type="component" value="Chromosome"/>
</dbReference>
<dbReference type="AlphaFoldDB" id="A0A1L3SN06"/>
<organism evidence="7 8">
    <name type="scientific">Aquibium oceanicum</name>
    <dbReference type="NCBI Taxonomy" id="1670800"/>
    <lineage>
        <taxon>Bacteria</taxon>
        <taxon>Pseudomonadati</taxon>
        <taxon>Pseudomonadota</taxon>
        <taxon>Alphaproteobacteria</taxon>
        <taxon>Hyphomicrobiales</taxon>
        <taxon>Phyllobacteriaceae</taxon>
        <taxon>Aquibium</taxon>
    </lineage>
</organism>